<proteinExistence type="predicted"/>
<dbReference type="InterPro" id="IPR011109">
    <property type="entry name" value="DNA_bind_recombinase_dom"/>
</dbReference>
<dbReference type="Pfam" id="PF00239">
    <property type="entry name" value="Resolvase"/>
    <property type="match status" value="1"/>
</dbReference>
<dbReference type="PROSITE" id="PS00397">
    <property type="entry name" value="RECOMBINASES_1"/>
    <property type="match status" value="1"/>
</dbReference>
<dbReference type="PANTHER" id="PTHR30461">
    <property type="entry name" value="DNA-INVERTASE FROM LAMBDOID PROPHAGE"/>
    <property type="match status" value="1"/>
</dbReference>
<dbReference type="Gene3D" id="3.90.1750.20">
    <property type="entry name" value="Putative Large Serine Recombinase, Chain B, Domain 2"/>
    <property type="match status" value="1"/>
</dbReference>
<dbReference type="GO" id="GO:0015074">
    <property type="term" value="P:DNA integration"/>
    <property type="evidence" value="ECO:0007669"/>
    <property type="project" value="UniProtKB-KW"/>
</dbReference>
<evidence type="ECO:0000256" key="2">
    <source>
        <dbReference type="ARBA" id="ARBA00023125"/>
    </source>
</evidence>
<dbReference type="InterPro" id="IPR006119">
    <property type="entry name" value="Resolv_N"/>
</dbReference>
<gene>
    <name evidence="5" type="ORF">METZ01_LOCUS190014</name>
</gene>
<dbReference type="InterPro" id="IPR050639">
    <property type="entry name" value="SSR_resolvase"/>
</dbReference>
<dbReference type="CDD" id="cd03768">
    <property type="entry name" value="SR_ResInv"/>
    <property type="match status" value="1"/>
</dbReference>
<dbReference type="EMBL" id="UINC01039132">
    <property type="protein sequence ID" value="SVB37160.1"/>
    <property type="molecule type" value="Genomic_DNA"/>
</dbReference>
<evidence type="ECO:0000256" key="3">
    <source>
        <dbReference type="ARBA" id="ARBA00023172"/>
    </source>
</evidence>
<feature type="domain" description="Resolvase/invertase-type recombinase catalytic" evidence="4">
    <location>
        <begin position="9"/>
        <end position="163"/>
    </location>
</feature>
<evidence type="ECO:0000256" key="1">
    <source>
        <dbReference type="ARBA" id="ARBA00022908"/>
    </source>
</evidence>
<organism evidence="5">
    <name type="scientific">marine metagenome</name>
    <dbReference type="NCBI Taxonomy" id="408172"/>
    <lineage>
        <taxon>unclassified sequences</taxon>
        <taxon>metagenomes</taxon>
        <taxon>ecological metagenomes</taxon>
    </lineage>
</organism>
<dbReference type="InterPro" id="IPR006118">
    <property type="entry name" value="Recombinase_CS"/>
</dbReference>
<reference evidence="5" key="1">
    <citation type="submission" date="2018-05" db="EMBL/GenBank/DDBJ databases">
        <authorList>
            <person name="Lanie J.A."/>
            <person name="Ng W.-L."/>
            <person name="Kazmierczak K.M."/>
            <person name="Andrzejewski T.M."/>
            <person name="Davidsen T.M."/>
            <person name="Wayne K.J."/>
            <person name="Tettelin H."/>
            <person name="Glass J.I."/>
            <person name="Rusch D."/>
            <person name="Podicherti R."/>
            <person name="Tsui H.-C.T."/>
            <person name="Winkler M.E."/>
        </authorList>
    </citation>
    <scope>NUCLEOTIDE SEQUENCE</scope>
</reference>
<keyword evidence="2" id="KW-0238">DNA-binding</keyword>
<dbReference type="InterPro" id="IPR038109">
    <property type="entry name" value="DNA_bind_recomb_sf"/>
</dbReference>
<dbReference type="GO" id="GO:0003677">
    <property type="term" value="F:DNA binding"/>
    <property type="evidence" value="ECO:0007669"/>
    <property type="project" value="UniProtKB-KW"/>
</dbReference>
<name>A0A382DFA6_9ZZZZ</name>
<evidence type="ECO:0000313" key="5">
    <source>
        <dbReference type="EMBL" id="SVB37160.1"/>
    </source>
</evidence>
<accession>A0A382DFA6</accession>
<dbReference type="Gene3D" id="3.40.50.1390">
    <property type="entry name" value="Resolvase, N-terminal catalytic domain"/>
    <property type="match status" value="1"/>
</dbReference>
<dbReference type="AlphaFoldDB" id="A0A382DFA6"/>
<dbReference type="SUPFAM" id="SSF53041">
    <property type="entry name" value="Resolvase-like"/>
    <property type="match status" value="1"/>
</dbReference>
<evidence type="ECO:0000259" key="4">
    <source>
        <dbReference type="PROSITE" id="PS51736"/>
    </source>
</evidence>
<dbReference type="InterPro" id="IPR036162">
    <property type="entry name" value="Resolvase-like_N_sf"/>
</dbReference>
<dbReference type="PANTHER" id="PTHR30461:SF23">
    <property type="entry name" value="DNA RECOMBINASE-RELATED"/>
    <property type="match status" value="1"/>
</dbReference>
<dbReference type="GO" id="GO:0000150">
    <property type="term" value="F:DNA strand exchange activity"/>
    <property type="evidence" value="ECO:0007669"/>
    <property type="project" value="InterPro"/>
</dbReference>
<protein>
    <recommendedName>
        <fullName evidence="4">Resolvase/invertase-type recombinase catalytic domain-containing protein</fullName>
    </recommendedName>
</protein>
<dbReference type="SMART" id="SM00857">
    <property type="entry name" value="Resolvase"/>
    <property type="match status" value="1"/>
</dbReference>
<sequence length="258" mass="30083">MTEQKQAETCVAYARVSSARQAEEGVSVEAQVRRLKAYAEYRNFLLPDENIFIDEGVSAGTPLWNRPAGKQMRKQILCSEVSHLLAYKMDRLFRNTRDCLACVDELREEDVHMHFCEFDGGPMDTTSATGRMFLTVLAAFGELERGLISERTKLAIEHLKQNRRRFTYDIYGWDHDEDNNLTPNWEEQKWVDWMRVQHFDNDLSGSEIARLLNEQGVPTKRGKKWSYTTVLRTIRCEFHKFTLTESRCYLPKQEPEGS</sequence>
<dbReference type="PROSITE" id="PS51736">
    <property type="entry name" value="RECOMBINASES_3"/>
    <property type="match status" value="1"/>
</dbReference>
<dbReference type="Pfam" id="PF07508">
    <property type="entry name" value="Recombinase"/>
    <property type="match status" value="1"/>
</dbReference>
<keyword evidence="3" id="KW-0233">DNA recombination</keyword>
<keyword evidence="1" id="KW-0229">DNA integration</keyword>